<accession>A0A1Y2HAP0</accession>
<dbReference type="SUPFAM" id="SSF55298">
    <property type="entry name" value="YjgF-like"/>
    <property type="match status" value="1"/>
</dbReference>
<dbReference type="AlphaFoldDB" id="A0A1Y2HAP0"/>
<protein>
    <submittedName>
        <fullName evidence="1">Uncharacterized protein</fullName>
    </submittedName>
</protein>
<dbReference type="InterPro" id="IPR035959">
    <property type="entry name" value="RutC-like_sf"/>
</dbReference>
<evidence type="ECO:0000313" key="1">
    <source>
        <dbReference type="EMBL" id="ORZ31658.1"/>
    </source>
</evidence>
<reference evidence="1 2" key="1">
    <citation type="submission" date="2016-07" db="EMBL/GenBank/DDBJ databases">
        <title>Pervasive Adenine N6-methylation of Active Genes in Fungi.</title>
        <authorList>
            <consortium name="DOE Joint Genome Institute"/>
            <person name="Mondo S.J."/>
            <person name="Dannebaum R.O."/>
            <person name="Kuo R.C."/>
            <person name="Labutti K."/>
            <person name="Haridas S."/>
            <person name="Kuo A."/>
            <person name="Salamov A."/>
            <person name="Ahrendt S.R."/>
            <person name="Lipzen A."/>
            <person name="Sullivan W."/>
            <person name="Andreopoulos W.B."/>
            <person name="Clum A."/>
            <person name="Lindquist E."/>
            <person name="Daum C."/>
            <person name="Ramamoorthy G.K."/>
            <person name="Gryganskyi A."/>
            <person name="Culley D."/>
            <person name="Magnuson J.K."/>
            <person name="James T.Y."/>
            <person name="O'Malley M.A."/>
            <person name="Stajich J.E."/>
            <person name="Spatafora J.W."/>
            <person name="Visel A."/>
            <person name="Grigoriev I.V."/>
        </authorList>
    </citation>
    <scope>NUCLEOTIDE SEQUENCE [LARGE SCALE GENOMIC DNA]</scope>
    <source>
        <strain evidence="1 2">PL171</strain>
    </source>
</reference>
<gene>
    <name evidence="1" type="ORF">BCR44DRAFT_1263259</name>
</gene>
<proteinExistence type="predicted"/>
<comment type="caution">
    <text evidence="1">The sequence shown here is derived from an EMBL/GenBank/DDBJ whole genome shotgun (WGS) entry which is preliminary data.</text>
</comment>
<organism evidence="1 2">
    <name type="scientific">Catenaria anguillulae PL171</name>
    <dbReference type="NCBI Taxonomy" id="765915"/>
    <lineage>
        <taxon>Eukaryota</taxon>
        <taxon>Fungi</taxon>
        <taxon>Fungi incertae sedis</taxon>
        <taxon>Blastocladiomycota</taxon>
        <taxon>Blastocladiomycetes</taxon>
        <taxon>Blastocladiales</taxon>
        <taxon>Catenariaceae</taxon>
        <taxon>Catenaria</taxon>
    </lineage>
</organism>
<dbReference type="EMBL" id="MCFL01000057">
    <property type="protein sequence ID" value="ORZ31658.1"/>
    <property type="molecule type" value="Genomic_DNA"/>
</dbReference>
<keyword evidence="2" id="KW-1185">Reference proteome</keyword>
<dbReference type="Gene3D" id="3.30.1330.40">
    <property type="entry name" value="RutC-like"/>
    <property type="match status" value="1"/>
</dbReference>
<evidence type="ECO:0000313" key="2">
    <source>
        <dbReference type="Proteomes" id="UP000193411"/>
    </source>
</evidence>
<dbReference type="Proteomes" id="UP000193411">
    <property type="component" value="Unassembled WGS sequence"/>
</dbReference>
<name>A0A1Y2HAP0_9FUNG</name>
<sequence length="273" mass="29248">MTYPGLEPPTCEFATQAALARRHLERIARASGADPRKHVVGTVAYVSDAKWMRAAREVWAVAPAEGGDSDEDEDLQVLKQGPPSGLLAVVAVPCLPRNGLVEYVGQCTVGDGWQAEYLANVGRVGEVLDSDDEEDARVIAHWKGGPQQAEAHFESPGMWAAEVQARRQGAVVVAFTRVSLEGAWEVMEAAKLESVLQEVRSRLTSTLRQVKCGWEQALMVRAFVVVGEESVAAASQALQTAFHDCATSLAAVDAIETGASILLAVHGHSQPLQ</sequence>